<sequence length="64" mass="6736">MKAGTNLEKVLESGRFAVTTEAGPPKGTNAEVIQRKADLLRDCCDAANVTDNQTAIVRMSSLAG</sequence>
<dbReference type="InterPro" id="IPR029041">
    <property type="entry name" value="FAD-linked_oxidoreductase-like"/>
</dbReference>
<feature type="non-terminal residue" evidence="2">
    <location>
        <position position="64"/>
    </location>
</feature>
<dbReference type="AlphaFoldDB" id="X1PE90"/>
<name>X1PE90_9ZZZZ</name>
<evidence type="ECO:0000256" key="1">
    <source>
        <dbReference type="ARBA" id="ARBA00023002"/>
    </source>
</evidence>
<protein>
    <recommendedName>
        <fullName evidence="3">Methylenetetrahydrofolate reductase (NAD(P)H)</fullName>
    </recommendedName>
</protein>
<evidence type="ECO:0000313" key="2">
    <source>
        <dbReference type="EMBL" id="GAI29229.1"/>
    </source>
</evidence>
<comment type="caution">
    <text evidence="2">The sequence shown here is derived from an EMBL/GenBank/DDBJ whole genome shotgun (WGS) entry which is preliminary data.</text>
</comment>
<keyword evidence="1" id="KW-0560">Oxidoreductase</keyword>
<evidence type="ECO:0008006" key="3">
    <source>
        <dbReference type="Google" id="ProtNLM"/>
    </source>
</evidence>
<accession>X1PE90</accession>
<dbReference type="GO" id="GO:0016491">
    <property type="term" value="F:oxidoreductase activity"/>
    <property type="evidence" value="ECO:0007669"/>
    <property type="project" value="UniProtKB-KW"/>
</dbReference>
<dbReference type="EMBL" id="BARV01019283">
    <property type="protein sequence ID" value="GAI29229.1"/>
    <property type="molecule type" value="Genomic_DNA"/>
</dbReference>
<organism evidence="2">
    <name type="scientific">marine sediment metagenome</name>
    <dbReference type="NCBI Taxonomy" id="412755"/>
    <lineage>
        <taxon>unclassified sequences</taxon>
        <taxon>metagenomes</taxon>
        <taxon>ecological metagenomes</taxon>
    </lineage>
</organism>
<proteinExistence type="predicted"/>
<reference evidence="2" key="1">
    <citation type="journal article" date="2014" name="Front. Microbiol.">
        <title>High frequency of phylogenetically diverse reductive dehalogenase-homologous genes in deep subseafloor sedimentary metagenomes.</title>
        <authorList>
            <person name="Kawai M."/>
            <person name="Futagami T."/>
            <person name="Toyoda A."/>
            <person name="Takaki Y."/>
            <person name="Nishi S."/>
            <person name="Hori S."/>
            <person name="Arai W."/>
            <person name="Tsubouchi T."/>
            <person name="Morono Y."/>
            <person name="Uchiyama I."/>
            <person name="Ito T."/>
            <person name="Fujiyama A."/>
            <person name="Inagaki F."/>
            <person name="Takami H."/>
        </authorList>
    </citation>
    <scope>NUCLEOTIDE SEQUENCE</scope>
    <source>
        <strain evidence="2">Expedition CK06-06</strain>
    </source>
</reference>
<dbReference type="SUPFAM" id="SSF51730">
    <property type="entry name" value="FAD-linked oxidoreductase"/>
    <property type="match status" value="1"/>
</dbReference>
<gene>
    <name evidence="2" type="ORF">S06H3_32427</name>
</gene>